<dbReference type="Proteomes" id="UP000678393">
    <property type="component" value="Unassembled WGS sequence"/>
</dbReference>
<dbReference type="Pfam" id="PF12640">
    <property type="entry name" value="UPF0489"/>
    <property type="match status" value="1"/>
</dbReference>
<feature type="signal peptide" evidence="2">
    <location>
        <begin position="1"/>
        <end position="32"/>
    </location>
</feature>
<protein>
    <submittedName>
        <fullName evidence="3">Uncharacterized protein</fullName>
    </submittedName>
</protein>
<dbReference type="PANTHER" id="PTHR13225:SF3">
    <property type="entry name" value="UPF0489 PROTEIN C5ORF22"/>
    <property type="match status" value="1"/>
</dbReference>
<accession>A0A8S3ZRA5</accession>
<evidence type="ECO:0000313" key="3">
    <source>
        <dbReference type="EMBL" id="CAG5129942.1"/>
    </source>
</evidence>
<dbReference type="EMBL" id="CAJHNH020003768">
    <property type="protein sequence ID" value="CAG5129942.1"/>
    <property type="molecule type" value="Genomic_DNA"/>
</dbReference>
<gene>
    <name evidence="3" type="ORF">CUNI_LOCUS15500</name>
</gene>
<keyword evidence="2" id="KW-0732">Signal</keyword>
<evidence type="ECO:0000256" key="1">
    <source>
        <dbReference type="ARBA" id="ARBA00007099"/>
    </source>
</evidence>
<dbReference type="PANTHER" id="PTHR13225">
    <property type="entry name" value="MISEXPRESSION SUPPRESSOR OF RAS 6"/>
    <property type="match status" value="1"/>
</dbReference>
<evidence type="ECO:0000313" key="4">
    <source>
        <dbReference type="Proteomes" id="UP000678393"/>
    </source>
</evidence>
<evidence type="ECO:0000256" key="2">
    <source>
        <dbReference type="SAM" id="SignalP"/>
    </source>
</evidence>
<sequence length="559" mass="64226">MLRMILGRRWKRWVRLMLLLLCLFLIWEYAQDLLPSFDNMDNSGVKIRKVFDHWGKDETDINWLPTLLAKRTQEIPLVVVEEHYEVLKYWFQAADLGIIPLSKNILIHIDGHVDGAIPFDTDSLPVFRYPQSRQEIHNMMQRNDMFIVIAALTGFVNHVIWIWPSWDVDNHDGAEQNHLTLDIEMGYIEITVPEEMNRHKLDLCACWRPQESDKGTKTNKGIEASWECHRRNFSEIEAQDGPRVRREQCKIHSTGVLEIMGEAVAEKELKKVKLSGQNSGLILDVDEDFFGCWSDMITMEEVGINRKDITLISDIVADLLFSLTAEEEQLADGVYTSLVHFVIRLKARSCDTTNGFQSINKDCLTDIEVSNYLIENIPNIIMFLQNNVGDAVLRFTDPKQVGFYLQSLLLVLNSLSVKQLKVLADLGICFNMSPSSLYFGNNGQFQVCYGDNIPNNTMVTFHLPTEEEIITRTVSLKKILSSLFQRPDLVTVCRSVRDGYTPKQFFNIIESNVLQSIALTYRSVQYENVHFDTSLLGGKIGWSHRSNTLGHRLLQYLSL</sequence>
<feature type="chain" id="PRO_5035938060" evidence="2">
    <location>
        <begin position="33"/>
        <end position="559"/>
    </location>
</feature>
<dbReference type="OrthoDB" id="418142at2759"/>
<reference evidence="3" key="1">
    <citation type="submission" date="2021-04" db="EMBL/GenBank/DDBJ databases">
        <authorList>
            <consortium name="Molecular Ecology Group"/>
        </authorList>
    </citation>
    <scope>NUCLEOTIDE SEQUENCE</scope>
</reference>
<dbReference type="InterPro" id="IPR024131">
    <property type="entry name" value="UPF0489"/>
</dbReference>
<name>A0A8S3ZRA5_9EUPU</name>
<comment type="caution">
    <text evidence="3">The sequence shown here is derived from an EMBL/GenBank/DDBJ whole genome shotgun (WGS) entry which is preliminary data.</text>
</comment>
<comment type="similarity">
    <text evidence="1">Belongs to the UPF0489 family.</text>
</comment>
<dbReference type="AlphaFoldDB" id="A0A8S3ZRA5"/>
<proteinExistence type="inferred from homology"/>
<organism evidence="3 4">
    <name type="scientific">Candidula unifasciata</name>
    <dbReference type="NCBI Taxonomy" id="100452"/>
    <lineage>
        <taxon>Eukaryota</taxon>
        <taxon>Metazoa</taxon>
        <taxon>Spiralia</taxon>
        <taxon>Lophotrochozoa</taxon>
        <taxon>Mollusca</taxon>
        <taxon>Gastropoda</taxon>
        <taxon>Heterobranchia</taxon>
        <taxon>Euthyneura</taxon>
        <taxon>Panpulmonata</taxon>
        <taxon>Eupulmonata</taxon>
        <taxon>Stylommatophora</taxon>
        <taxon>Helicina</taxon>
        <taxon>Helicoidea</taxon>
        <taxon>Geomitridae</taxon>
        <taxon>Candidula</taxon>
    </lineage>
</organism>
<keyword evidence="4" id="KW-1185">Reference proteome</keyword>